<feature type="transmembrane region" description="Helical" evidence="2">
    <location>
        <begin position="58"/>
        <end position="83"/>
    </location>
</feature>
<keyword evidence="4" id="KW-1185">Reference proteome</keyword>
<keyword evidence="2" id="KW-0812">Transmembrane</keyword>
<dbReference type="PANTHER" id="PTHR42069:SF1">
    <property type="entry name" value="MARVEL DOMAIN-CONTAINING PROTEIN"/>
    <property type="match status" value="1"/>
</dbReference>
<gene>
    <name evidence="3" type="ORF">LTR84_012236</name>
</gene>
<dbReference type="Proteomes" id="UP001358417">
    <property type="component" value="Unassembled WGS sequence"/>
</dbReference>
<keyword evidence="2" id="KW-1133">Transmembrane helix</keyword>
<evidence type="ECO:0000256" key="1">
    <source>
        <dbReference type="SAM" id="MobiDB-lite"/>
    </source>
</evidence>
<evidence type="ECO:0008006" key="5">
    <source>
        <dbReference type="Google" id="ProtNLM"/>
    </source>
</evidence>
<comment type="caution">
    <text evidence="3">The sequence shown here is derived from an EMBL/GenBank/DDBJ whole genome shotgun (WGS) entry which is preliminary data.</text>
</comment>
<dbReference type="PANTHER" id="PTHR42069">
    <property type="entry name" value="HYPHAL ANASTAMOSIS-8 PROTEIN"/>
    <property type="match status" value="1"/>
</dbReference>
<feature type="transmembrane region" description="Helical" evidence="2">
    <location>
        <begin position="207"/>
        <end position="228"/>
    </location>
</feature>
<feature type="compositionally biased region" description="Polar residues" evidence="1">
    <location>
        <begin position="1"/>
        <end position="13"/>
    </location>
</feature>
<dbReference type="EMBL" id="JAVRRD010000007">
    <property type="protein sequence ID" value="KAK5056704.1"/>
    <property type="molecule type" value="Genomic_DNA"/>
</dbReference>
<feature type="region of interest" description="Disordered" evidence="1">
    <location>
        <begin position="1"/>
        <end position="53"/>
    </location>
</feature>
<evidence type="ECO:0000313" key="3">
    <source>
        <dbReference type="EMBL" id="KAK5056704.1"/>
    </source>
</evidence>
<feature type="transmembrane region" description="Helical" evidence="2">
    <location>
        <begin position="111"/>
        <end position="137"/>
    </location>
</feature>
<dbReference type="RefSeq" id="XP_064708420.1">
    <property type="nucleotide sequence ID" value="XM_064855760.1"/>
</dbReference>
<dbReference type="GeneID" id="89980383"/>
<sequence>MSSSYEPFRSRSQGTEDIKEDSEKLIEPEPQRETTSLTLPRLQSPSSGRAKHAKHARVGLRVVALAIAVTVLGIQVHSAQIWLSTRDRVVFNRTTKLDTHSWAVIDMWPTWTMIAAAGLATSIQLSALTSHLCICLVDRHGSRQHAVSVYVTSAILIAFWIAAMFYFKLANYQGKKKSMWDIWTWSCHQQDVAGDIPWKALCIQQQYTWFASIVVAVTEVVVLILFIYNRRDMRGARSTQGKFSLIPNLGA</sequence>
<proteinExistence type="predicted"/>
<organism evidence="3 4">
    <name type="scientific">Exophiala bonariae</name>
    <dbReference type="NCBI Taxonomy" id="1690606"/>
    <lineage>
        <taxon>Eukaryota</taxon>
        <taxon>Fungi</taxon>
        <taxon>Dikarya</taxon>
        <taxon>Ascomycota</taxon>
        <taxon>Pezizomycotina</taxon>
        <taxon>Eurotiomycetes</taxon>
        <taxon>Chaetothyriomycetidae</taxon>
        <taxon>Chaetothyriales</taxon>
        <taxon>Herpotrichiellaceae</taxon>
        <taxon>Exophiala</taxon>
    </lineage>
</organism>
<keyword evidence="2" id="KW-0472">Membrane</keyword>
<reference evidence="3 4" key="1">
    <citation type="submission" date="2023-08" db="EMBL/GenBank/DDBJ databases">
        <title>Black Yeasts Isolated from many extreme environments.</title>
        <authorList>
            <person name="Coleine C."/>
            <person name="Stajich J.E."/>
            <person name="Selbmann L."/>
        </authorList>
    </citation>
    <scope>NUCLEOTIDE SEQUENCE [LARGE SCALE GENOMIC DNA]</scope>
    <source>
        <strain evidence="3 4">CCFEE 5792</strain>
    </source>
</reference>
<dbReference type="AlphaFoldDB" id="A0AAV9NGM8"/>
<evidence type="ECO:0000313" key="4">
    <source>
        <dbReference type="Proteomes" id="UP001358417"/>
    </source>
</evidence>
<feature type="compositionally biased region" description="Polar residues" evidence="1">
    <location>
        <begin position="33"/>
        <end position="47"/>
    </location>
</feature>
<protein>
    <recommendedName>
        <fullName evidence="5">MARVEL domain-containing protein</fullName>
    </recommendedName>
</protein>
<name>A0AAV9NGM8_9EURO</name>
<evidence type="ECO:0000256" key="2">
    <source>
        <dbReference type="SAM" id="Phobius"/>
    </source>
</evidence>
<feature type="compositionally biased region" description="Basic and acidic residues" evidence="1">
    <location>
        <begin position="14"/>
        <end position="32"/>
    </location>
</feature>
<feature type="transmembrane region" description="Helical" evidence="2">
    <location>
        <begin position="149"/>
        <end position="167"/>
    </location>
</feature>
<accession>A0AAV9NGM8</accession>